<accession>A0A2L1CCX0</accession>
<dbReference type="GO" id="GO:0046872">
    <property type="term" value="F:metal ion binding"/>
    <property type="evidence" value="ECO:0007669"/>
    <property type="project" value="UniProtKB-UniRule"/>
</dbReference>
<dbReference type="KEGG" id="mmad:MMJJ_17990"/>
<feature type="binding site" evidence="4">
    <location>
        <position position="10"/>
    </location>
    <ligand>
        <name>a divalent metal cation</name>
        <dbReference type="ChEBI" id="CHEBI:60240"/>
    </ligand>
</feature>
<comment type="catalytic activity">
    <reaction evidence="4">
        <text>a ribonucleoside 5'-phosphate + H2O = a ribonucleoside + phosphate</text>
        <dbReference type="Rhea" id="RHEA:12484"/>
        <dbReference type="ChEBI" id="CHEBI:15377"/>
        <dbReference type="ChEBI" id="CHEBI:18254"/>
        <dbReference type="ChEBI" id="CHEBI:43474"/>
        <dbReference type="ChEBI" id="CHEBI:58043"/>
        <dbReference type="EC" id="3.1.3.5"/>
    </reaction>
</comment>
<dbReference type="Proteomes" id="UP000584706">
    <property type="component" value="Unassembled WGS sequence"/>
</dbReference>
<evidence type="ECO:0000256" key="1">
    <source>
        <dbReference type="ARBA" id="ARBA00011062"/>
    </source>
</evidence>
<dbReference type="GeneID" id="36102881"/>
<evidence type="ECO:0000313" key="11">
    <source>
        <dbReference type="EMBL" id="MBM7409087.1"/>
    </source>
</evidence>
<gene>
    <name evidence="4 6" type="primary">surE</name>
    <name evidence="11" type="ORF">HNP85_000759</name>
    <name evidence="7" type="ORF">HNP88_001126</name>
    <name evidence="8" type="ORF">HNP93_000678</name>
    <name evidence="10" type="ORF">HNP96_000335</name>
    <name evidence="9" type="ORF">HNP97_000291</name>
    <name evidence="12" type="ORF">J2745_000202</name>
    <name evidence="6" type="ORF">MMJJ_17990</name>
</gene>
<organism evidence="6 13">
    <name type="scientific">Methanococcus maripaludis</name>
    <name type="common">Methanococcus deltae</name>
    <dbReference type="NCBI Taxonomy" id="39152"/>
    <lineage>
        <taxon>Archaea</taxon>
        <taxon>Methanobacteriati</taxon>
        <taxon>Methanobacteriota</taxon>
        <taxon>Methanomada group</taxon>
        <taxon>Methanococci</taxon>
        <taxon>Methanococcales</taxon>
        <taxon>Methanococcaceae</taxon>
        <taxon>Methanococcus</taxon>
    </lineage>
</organism>
<dbReference type="EMBL" id="JACDUN010000001">
    <property type="protein sequence ID" value="MBA2857977.1"/>
    <property type="molecule type" value="Genomic_DNA"/>
</dbReference>
<evidence type="ECO:0000256" key="2">
    <source>
        <dbReference type="ARBA" id="ARBA00022723"/>
    </source>
</evidence>
<proteinExistence type="inferred from homology"/>
<dbReference type="InterPro" id="IPR002828">
    <property type="entry name" value="SurE-like_Pase/nucleotidase"/>
</dbReference>
<evidence type="ECO:0000256" key="3">
    <source>
        <dbReference type="ARBA" id="ARBA00022801"/>
    </source>
</evidence>
<evidence type="ECO:0000313" key="14">
    <source>
        <dbReference type="Proteomes" id="UP000558015"/>
    </source>
</evidence>
<dbReference type="InterPro" id="IPR030048">
    <property type="entry name" value="SurE"/>
</dbReference>
<keyword evidence="4" id="KW-0547">Nucleotide-binding</keyword>
<comment type="subcellular location">
    <subcellularLocation>
        <location evidence="4">Cytoplasm</location>
    </subcellularLocation>
</comment>
<keyword evidence="4" id="KW-0963">Cytoplasm</keyword>
<dbReference type="Proteomes" id="UP000590564">
    <property type="component" value="Unassembled WGS sequence"/>
</dbReference>
<dbReference type="NCBIfam" id="TIGR00087">
    <property type="entry name" value="surE"/>
    <property type="match status" value="1"/>
</dbReference>
<reference evidence="16 17" key="3">
    <citation type="submission" date="2020-08" db="EMBL/GenBank/DDBJ databases">
        <title>Genomic Encyclopedia of Type Strains, Phase IV (KMG-V): Genome sequencing to study the core and pangenomes of soil and plant-associated prokaryotes.</title>
        <authorList>
            <person name="Whitman W."/>
        </authorList>
    </citation>
    <scope>NUCLEOTIDE SEQUENCE [LARGE SCALE GENOMIC DNA]</scope>
    <source>
        <strain evidence="7 15">A5</strain>
        <strain evidence="8 14">C12</strain>
        <strain evidence="10 17">D1</strain>
        <strain evidence="9 16">DSM 7078</strain>
        <strain evidence="11">RC</strain>
    </source>
</reference>
<dbReference type="GO" id="GO:0008253">
    <property type="term" value="F:5'-nucleotidase activity"/>
    <property type="evidence" value="ECO:0007669"/>
    <property type="project" value="UniProtKB-UniRule"/>
</dbReference>
<dbReference type="GO" id="GO:0000166">
    <property type="term" value="F:nucleotide binding"/>
    <property type="evidence" value="ECO:0007669"/>
    <property type="project" value="UniProtKB-KW"/>
</dbReference>
<feature type="binding site" evidence="4">
    <location>
        <position position="43"/>
    </location>
    <ligand>
        <name>a divalent metal cation</name>
        <dbReference type="ChEBI" id="CHEBI:60240"/>
    </ligand>
</feature>
<dbReference type="PANTHER" id="PTHR30457">
    <property type="entry name" value="5'-NUCLEOTIDASE SURE"/>
    <property type="match status" value="1"/>
</dbReference>
<evidence type="ECO:0000313" key="12">
    <source>
        <dbReference type="EMBL" id="MBP2218727.1"/>
    </source>
</evidence>
<evidence type="ECO:0000313" key="13">
    <source>
        <dbReference type="Proteomes" id="UP000239462"/>
    </source>
</evidence>
<evidence type="ECO:0000313" key="8">
    <source>
        <dbReference type="EMBL" id="MBA2857977.1"/>
    </source>
</evidence>
<reference evidence="13" key="1">
    <citation type="journal article" date="2018" name="Genome Announc.">
        <title>Complete Genome Sequence of the Methanococcus maripaludis Type Strain JJ (DSM 2067), a Model for Selenoprotein Synthesis in Archaea.</title>
        <authorList>
            <person name="Poehlein A."/>
            <person name="Heym D."/>
            <person name="Quitzke V."/>
            <person name="Fersch J."/>
            <person name="Daniel R."/>
            <person name="Rother M."/>
        </authorList>
    </citation>
    <scope>NUCLEOTIDE SEQUENCE [LARGE SCALE GENOMIC DNA]</scope>
    <source>
        <strain evidence="13">DSM 2067</strain>
    </source>
</reference>
<evidence type="ECO:0000313" key="6">
    <source>
        <dbReference type="EMBL" id="AVB77169.1"/>
    </source>
</evidence>
<dbReference type="Proteomes" id="UP000571854">
    <property type="component" value="Unassembled WGS sequence"/>
</dbReference>
<comment type="similarity">
    <text evidence="1 4">Belongs to the SurE nucleotidase family.</text>
</comment>
<dbReference type="EMBL" id="JACHIQ010000001">
    <property type="protein sequence ID" value="MBB6066801.1"/>
    <property type="molecule type" value="Genomic_DNA"/>
</dbReference>
<evidence type="ECO:0000313" key="16">
    <source>
        <dbReference type="Proteomes" id="UP000584706"/>
    </source>
</evidence>
<dbReference type="Proteomes" id="UP000239462">
    <property type="component" value="Chromosome"/>
</dbReference>
<evidence type="ECO:0000256" key="4">
    <source>
        <dbReference type="HAMAP-Rule" id="MF_00060"/>
    </source>
</evidence>
<evidence type="ECO:0000313" key="9">
    <source>
        <dbReference type="EMBL" id="MBB6066801.1"/>
    </source>
</evidence>
<evidence type="ECO:0000259" key="5">
    <source>
        <dbReference type="Pfam" id="PF01975"/>
    </source>
</evidence>
<comment type="cofactor">
    <cofactor evidence="4">
        <name>a divalent metal cation</name>
        <dbReference type="ChEBI" id="CHEBI:60240"/>
    </cofactor>
    <text evidence="4">Binds 1 divalent metal cation per subunit.</text>
</comment>
<dbReference type="AlphaFoldDB" id="A0A2L1CCX0"/>
<dbReference type="InterPro" id="IPR036523">
    <property type="entry name" value="SurE-like_sf"/>
</dbReference>
<keyword evidence="3 4" id="KW-0378">Hydrolase</keyword>
<dbReference type="Proteomes" id="UP000742560">
    <property type="component" value="Unassembled WGS sequence"/>
</dbReference>
<dbReference type="GO" id="GO:0005737">
    <property type="term" value="C:cytoplasm"/>
    <property type="evidence" value="ECO:0007669"/>
    <property type="project" value="UniProtKB-SubCell"/>
</dbReference>
<dbReference type="HAMAP" id="MF_00060">
    <property type="entry name" value="SurE"/>
    <property type="match status" value="1"/>
</dbReference>
<dbReference type="Pfam" id="PF01975">
    <property type="entry name" value="SurE"/>
    <property type="match status" value="1"/>
</dbReference>
<dbReference type="PANTHER" id="PTHR30457:SF0">
    <property type="entry name" value="PHOSPHATASE, PUTATIVE (AFU_ORTHOLOGUE AFUA_4G01070)-RELATED"/>
    <property type="match status" value="1"/>
</dbReference>
<dbReference type="RefSeq" id="WP_011170995.1">
    <property type="nucleotide sequence ID" value="NZ_CP026606.1"/>
</dbReference>
<sequence length="264" mass="29212">MTMEILLVNDDGIYSNGLLALKNVICEEFDANVTVVAPTNQQSGIGRAISLFEPLRITKTKLADCSEGYAVSGTPTDCVVLGVHQVLKKVPDYIISGINIGENLGTEITTSGTLGAAFEGAHHGAKSFACSLQVTTDHLKFKEGESPIEFMTAARIVKNVFKKFLDDEFPCDVVNINVPDNATENTPVEITKLAKRMYSMHVEERIDPRSRSYYWLDGYPVMDEEDGTDVYAVRNKRNVSVTPLTLDNTAKNIDEFKEKYGKKF</sequence>
<comment type="function">
    <text evidence="4">Nucleotidase that shows phosphatase activity on nucleoside 5'-monophosphates.</text>
</comment>
<reference evidence="6" key="2">
    <citation type="submission" date="2018-02" db="EMBL/GenBank/DDBJ databases">
        <title>Complete genome sequence of the Methanococcus maripaludis type strain JJ (DSM 2067), a model for selenoprotein synthesis in Archaea.</title>
        <authorList>
            <person name="Poehlein A."/>
            <person name="Heym D."/>
            <person name="Quitzke V."/>
            <person name="Fersch J."/>
            <person name="Daniel R."/>
            <person name="Rother M."/>
        </authorList>
    </citation>
    <scope>NUCLEOTIDE SEQUENCE [LARGE SCALE GENOMIC DNA]</scope>
    <source>
        <strain evidence="6">DSM 2067</strain>
    </source>
</reference>
<dbReference type="NCBIfam" id="NF001491">
    <property type="entry name" value="PRK00346.2-1"/>
    <property type="match status" value="1"/>
</dbReference>
<dbReference type="Gene3D" id="3.40.1210.10">
    <property type="entry name" value="Survival protein SurE-like phosphatase/nucleotidase"/>
    <property type="match status" value="1"/>
</dbReference>
<protein>
    <recommendedName>
        <fullName evidence="4">5'-nucleotidase SurE</fullName>
        <ecNumber evidence="4">3.1.3.5</ecNumber>
    </recommendedName>
    <alternativeName>
        <fullName evidence="4">Nucleoside 5'-monophosphate phosphohydrolase</fullName>
    </alternativeName>
</protein>
<dbReference type="EMBL" id="JAFBBC010000001">
    <property type="protein sequence ID" value="MBM7409087.1"/>
    <property type="molecule type" value="Genomic_DNA"/>
</dbReference>
<keyword evidence="2 4" id="KW-0479">Metal-binding</keyword>
<evidence type="ECO:0000313" key="10">
    <source>
        <dbReference type="EMBL" id="MBB6496314.1"/>
    </source>
</evidence>
<feature type="domain" description="Survival protein SurE-like phosphatase/nucleotidase" evidence="5">
    <location>
        <begin position="5"/>
        <end position="199"/>
    </location>
</feature>
<dbReference type="Proteomes" id="UP000558015">
    <property type="component" value="Unassembled WGS sequence"/>
</dbReference>
<dbReference type="EMBL" id="JACDUJ010000001">
    <property type="protein sequence ID" value="MBA2846942.1"/>
    <property type="molecule type" value="Genomic_DNA"/>
</dbReference>
<feature type="binding site" evidence="4">
    <location>
        <position position="11"/>
    </location>
    <ligand>
        <name>a divalent metal cation</name>
        <dbReference type="ChEBI" id="CHEBI:60240"/>
    </ligand>
</feature>
<dbReference type="SUPFAM" id="SSF64167">
    <property type="entry name" value="SurE-like"/>
    <property type="match status" value="1"/>
</dbReference>
<dbReference type="EMBL" id="JAGINF010000001">
    <property type="protein sequence ID" value="MBP2218727.1"/>
    <property type="molecule type" value="Genomic_DNA"/>
</dbReference>
<reference evidence="12" key="4">
    <citation type="submission" date="2021-03" db="EMBL/GenBank/DDBJ databases">
        <title>Genomic Encyclopedia of Type Strains, Phase IV (KMG-IV): sequencing the most valuable type-strain genomes for metagenomic binning, comparative biology and taxonomic classification.</title>
        <authorList>
            <person name="Goeker M."/>
        </authorList>
    </citation>
    <scope>NUCLEOTIDE SEQUENCE</scope>
    <source>
        <strain evidence="12">DSM 2771</strain>
    </source>
</reference>
<dbReference type="Proteomes" id="UP000722095">
    <property type="component" value="Unassembled WGS sequence"/>
</dbReference>
<dbReference type="EMBL" id="JACHED010000001">
    <property type="protein sequence ID" value="MBB6496314.1"/>
    <property type="molecule type" value="Genomic_DNA"/>
</dbReference>
<dbReference type="EC" id="3.1.3.5" evidence="4"/>
<evidence type="ECO:0000313" key="7">
    <source>
        <dbReference type="EMBL" id="MBA2846942.1"/>
    </source>
</evidence>
<feature type="binding site" evidence="4">
    <location>
        <position position="99"/>
    </location>
    <ligand>
        <name>a divalent metal cation</name>
        <dbReference type="ChEBI" id="CHEBI:60240"/>
    </ligand>
</feature>
<evidence type="ECO:0000313" key="15">
    <source>
        <dbReference type="Proteomes" id="UP000571854"/>
    </source>
</evidence>
<dbReference type="EMBL" id="CP026606">
    <property type="protein sequence ID" value="AVB77169.1"/>
    <property type="molecule type" value="Genomic_DNA"/>
</dbReference>
<dbReference type="GeneID" id="10982631"/>
<evidence type="ECO:0000313" key="17">
    <source>
        <dbReference type="Proteomes" id="UP000590564"/>
    </source>
</evidence>
<name>A0A2L1CCX0_METMI</name>